<dbReference type="OrthoDB" id="5093080at2759"/>
<protein>
    <submittedName>
        <fullName evidence="1">Uncharacterized protein</fullName>
    </submittedName>
</protein>
<dbReference type="AlphaFoldDB" id="A0A9W8RI01"/>
<reference evidence="1" key="1">
    <citation type="submission" date="2022-09" db="EMBL/GenBank/DDBJ databases">
        <title>Fusarium specimens isolated from Avocado Roots.</title>
        <authorList>
            <person name="Stajich J."/>
            <person name="Roper C."/>
            <person name="Heimlech-Rivalta G."/>
        </authorList>
    </citation>
    <scope>NUCLEOTIDE SEQUENCE</scope>
    <source>
        <strain evidence="1">CF00136</strain>
    </source>
</reference>
<evidence type="ECO:0000313" key="2">
    <source>
        <dbReference type="Proteomes" id="UP001152049"/>
    </source>
</evidence>
<evidence type="ECO:0000313" key="1">
    <source>
        <dbReference type="EMBL" id="KAJ4243312.1"/>
    </source>
</evidence>
<keyword evidence="2" id="KW-1185">Reference proteome</keyword>
<dbReference type="EMBL" id="JAOQAZ010000060">
    <property type="protein sequence ID" value="KAJ4243312.1"/>
    <property type="molecule type" value="Genomic_DNA"/>
</dbReference>
<comment type="caution">
    <text evidence="1">The sequence shown here is derived from an EMBL/GenBank/DDBJ whole genome shotgun (WGS) entry which is preliminary data.</text>
</comment>
<dbReference type="Proteomes" id="UP001152049">
    <property type="component" value="Unassembled WGS sequence"/>
</dbReference>
<proteinExistence type="predicted"/>
<name>A0A9W8RI01_9HYPO</name>
<accession>A0A9W8RI01</accession>
<organism evidence="1 2">
    <name type="scientific">Fusarium torreyae</name>
    <dbReference type="NCBI Taxonomy" id="1237075"/>
    <lineage>
        <taxon>Eukaryota</taxon>
        <taxon>Fungi</taxon>
        <taxon>Dikarya</taxon>
        <taxon>Ascomycota</taxon>
        <taxon>Pezizomycotina</taxon>
        <taxon>Sordariomycetes</taxon>
        <taxon>Hypocreomycetidae</taxon>
        <taxon>Hypocreales</taxon>
        <taxon>Nectriaceae</taxon>
        <taxon>Fusarium</taxon>
    </lineage>
</organism>
<sequence>MDLLLEEPIPASATTSQWTVENFQVPVPIGDCSIHVLIHYNGEEYVVEYAFIMDGGAEAGRLSPSDAINRTLEFVNRYLITEYHLPNDSRLRFNLWVVTHWDADHFYGVRALLLDDDQDWKGDNFVENPLLYCGKYVETVAKEFIFNVYGERLSLRNPDEESRPRFCVMGANGYGVDFNPRSAILAF</sequence>
<gene>
    <name evidence="1" type="ORF">NW762_014837</name>
</gene>